<feature type="disulfide bond" evidence="11">
    <location>
        <begin position="31"/>
        <end position="110"/>
    </location>
</feature>
<dbReference type="Gene3D" id="3.40.50.1820">
    <property type="entry name" value="alpha/beta hydrolase"/>
    <property type="match status" value="1"/>
</dbReference>
<dbReference type="InterPro" id="IPR000675">
    <property type="entry name" value="Cutinase/axe"/>
</dbReference>
<keyword evidence="6 12" id="KW-0732">Signal</keyword>
<reference evidence="13 14" key="1">
    <citation type="submission" date="2015-01" db="EMBL/GenBank/DDBJ databases">
        <title>The Genome Sequence of Ochroconis gallopava CBS43764.</title>
        <authorList>
            <consortium name="The Broad Institute Genomics Platform"/>
            <person name="Cuomo C."/>
            <person name="de Hoog S."/>
            <person name="Gorbushina A."/>
            <person name="Stielow B."/>
            <person name="Teixiera M."/>
            <person name="Abouelleil A."/>
            <person name="Chapman S.B."/>
            <person name="Priest M."/>
            <person name="Young S.K."/>
            <person name="Wortman J."/>
            <person name="Nusbaum C."/>
            <person name="Birren B."/>
        </authorList>
    </citation>
    <scope>NUCLEOTIDE SEQUENCE [LARGE SCALE GENOMIC DNA]</scope>
    <source>
        <strain evidence="13 14">CBS 43764</strain>
    </source>
</reference>
<dbReference type="SUPFAM" id="SSF53474">
    <property type="entry name" value="alpha/beta-Hydrolases"/>
    <property type="match status" value="1"/>
</dbReference>
<dbReference type="InterPro" id="IPR043580">
    <property type="entry name" value="CUTINASE_1"/>
</dbReference>
<dbReference type="RefSeq" id="XP_016215326.1">
    <property type="nucleotide sequence ID" value="XM_016356533.1"/>
</dbReference>
<evidence type="ECO:0000256" key="8">
    <source>
        <dbReference type="ARBA" id="ARBA00023157"/>
    </source>
</evidence>
<dbReference type="PROSITE" id="PS00155">
    <property type="entry name" value="CUTINASE_1"/>
    <property type="match status" value="1"/>
</dbReference>
<evidence type="ECO:0000313" key="14">
    <source>
        <dbReference type="Proteomes" id="UP000053259"/>
    </source>
</evidence>
<dbReference type="STRING" id="253628.A0A0D1YXM5"/>
<dbReference type="Pfam" id="PF01083">
    <property type="entry name" value="Cutinase"/>
    <property type="match status" value="1"/>
</dbReference>
<dbReference type="GO" id="GO:0050525">
    <property type="term" value="F:cutinase activity"/>
    <property type="evidence" value="ECO:0007669"/>
    <property type="project" value="UniProtKB-UniRule"/>
</dbReference>
<evidence type="ECO:0000256" key="10">
    <source>
        <dbReference type="PIRSR" id="PIRSR611150-1"/>
    </source>
</evidence>
<feature type="active site" evidence="10">
    <location>
        <position position="171"/>
    </location>
</feature>
<evidence type="ECO:0000256" key="9">
    <source>
        <dbReference type="ARBA" id="ARBA00034045"/>
    </source>
</evidence>
<evidence type="ECO:0000256" key="11">
    <source>
        <dbReference type="PIRSR" id="PIRSR611150-2"/>
    </source>
</evidence>
<evidence type="ECO:0000256" key="1">
    <source>
        <dbReference type="ARBA" id="ARBA00004613"/>
    </source>
</evidence>
<feature type="chain" id="PRO_5005112328" description="Cutinase" evidence="12">
    <location>
        <begin position="18"/>
        <end position="212"/>
    </location>
</feature>
<keyword evidence="4 12" id="KW-0719">Serine esterase</keyword>
<keyword evidence="8 11" id="KW-1015">Disulfide bond</keyword>
<name>A0A0D1YXM5_9PEZI</name>
<evidence type="ECO:0000256" key="5">
    <source>
        <dbReference type="ARBA" id="ARBA00022525"/>
    </source>
</evidence>
<organism evidence="13 14">
    <name type="scientific">Verruconis gallopava</name>
    <dbReference type="NCBI Taxonomy" id="253628"/>
    <lineage>
        <taxon>Eukaryota</taxon>
        <taxon>Fungi</taxon>
        <taxon>Dikarya</taxon>
        <taxon>Ascomycota</taxon>
        <taxon>Pezizomycotina</taxon>
        <taxon>Dothideomycetes</taxon>
        <taxon>Pleosporomycetidae</taxon>
        <taxon>Venturiales</taxon>
        <taxon>Sympoventuriaceae</taxon>
        <taxon>Verruconis</taxon>
    </lineage>
</organism>
<comment type="similarity">
    <text evidence="2 12">Belongs to the cutinase family.</text>
</comment>
<dbReference type="AlphaFoldDB" id="A0A0D1YXM5"/>
<dbReference type="SMART" id="SM01110">
    <property type="entry name" value="Cutinase"/>
    <property type="match status" value="1"/>
</dbReference>
<dbReference type="InterPro" id="IPR029058">
    <property type="entry name" value="AB_hydrolase_fold"/>
</dbReference>
<dbReference type="GO" id="GO:0005576">
    <property type="term" value="C:extracellular region"/>
    <property type="evidence" value="ECO:0007669"/>
    <property type="project" value="UniProtKB-SubCell"/>
</dbReference>
<feature type="active site" description="Nucleophile" evidence="10">
    <location>
        <position position="121"/>
    </location>
</feature>
<feature type="disulfide bond" evidence="11">
    <location>
        <begin position="167"/>
        <end position="174"/>
    </location>
</feature>
<dbReference type="VEuPathDB" id="FungiDB:PV09_03346"/>
<dbReference type="OrthoDB" id="2975078at2759"/>
<evidence type="ECO:0000256" key="2">
    <source>
        <dbReference type="ARBA" id="ARBA00007534"/>
    </source>
</evidence>
<dbReference type="EMBL" id="KN847537">
    <property type="protein sequence ID" value="KIW05457.1"/>
    <property type="molecule type" value="Genomic_DNA"/>
</dbReference>
<dbReference type="GO" id="GO:0016052">
    <property type="term" value="P:carbohydrate catabolic process"/>
    <property type="evidence" value="ECO:0007669"/>
    <property type="project" value="TreeGrafter"/>
</dbReference>
<keyword evidence="14" id="KW-1185">Reference proteome</keyword>
<dbReference type="InParanoid" id="A0A0D1YXM5"/>
<protein>
    <recommendedName>
        <fullName evidence="3 12">Cutinase</fullName>
        <ecNumber evidence="3 12">3.1.1.74</ecNumber>
    </recommendedName>
</protein>
<feature type="active site" description="Proton donor/acceptor" evidence="10">
    <location>
        <position position="184"/>
    </location>
</feature>
<evidence type="ECO:0000256" key="4">
    <source>
        <dbReference type="ARBA" id="ARBA00022487"/>
    </source>
</evidence>
<comment type="function">
    <text evidence="12">Catalyzes the hydrolysis of complex carboxylic polyesters found in the cell wall of plants. Degrades cutin, a macromolecule that forms the structure of the plant cuticle.</text>
</comment>
<evidence type="ECO:0000256" key="3">
    <source>
        <dbReference type="ARBA" id="ARBA00013095"/>
    </source>
</evidence>
<dbReference type="PANTHER" id="PTHR48250">
    <property type="entry name" value="CUTINASE 2-RELATED"/>
    <property type="match status" value="1"/>
</dbReference>
<keyword evidence="7 12" id="KW-0378">Hydrolase</keyword>
<dbReference type="HOGENOM" id="CLU_040058_2_2_1"/>
<dbReference type="EC" id="3.1.1.74" evidence="3 12"/>
<accession>A0A0D1YXM5</accession>
<dbReference type="Proteomes" id="UP000053259">
    <property type="component" value="Unassembled WGS sequence"/>
</dbReference>
<gene>
    <name evidence="13" type="ORF">PV09_03346</name>
</gene>
<comment type="subcellular location">
    <subcellularLocation>
        <location evidence="1 12">Secreted</location>
    </subcellularLocation>
</comment>
<comment type="catalytic activity">
    <reaction evidence="9 12">
        <text>cutin + H2O = cutin monomers.</text>
        <dbReference type="EC" id="3.1.1.74"/>
    </reaction>
</comment>
<evidence type="ECO:0000256" key="6">
    <source>
        <dbReference type="ARBA" id="ARBA00022729"/>
    </source>
</evidence>
<dbReference type="PANTHER" id="PTHR48250:SF3">
    <property type="entry name" value="CUTINASE 1-RELATED"/>
    <property type="match status" value="1"/>
</dbReference>
<dbReference type="InterPro" id="IPR011150">
    <property type="entry name" value="Cutinase_monf"/>
</dbReference>
<evidence type="ECO:0000313" key="13">
    <source>
        <dbReference type="EMBL" id="KIW05457.1"/>
    </source>
</evidence>
<dbReference type="GeneID" id="27311319"/>
<sequence>MARYTVAFLMLLSGAIAATGSTASDVENGVCRPITLIFARGTTEPGNMGTVVGPPLADGMIQAFGANNVAVQGVNYPADIAGAISGATDPQGATGSKNMAMFSQKVATACPSSKVVLSGYSQGAEQVRGALMNLGAQNNVAAAVTFGDPLQSTQFVNIAKANTKVYCNQGDPVCMEMFVITAAHLAYGTNGDIMSAVNFIQSVINNSSTTST</sequence>
<keyword evidence="5 12" id="KW-0964">Secreted</keyword>
<feature type="signal peptide" evidence="12">
    <location>
        <begin position="1"/>
        <end position="17"/>
    </location>
</feature>
<evidence type="ECO:0000256" key="7">
    <source>
        <dbReference type="ARBA" id="ARBA00022801"/>
    </source>
</evidence>
<evidence type="ECO:0000256" key="12">
    <source>
        <dbReference type="RuleBase" id="RU361263"/>
    </source>
</evidence>
<proteinExistence type="inferred from homology"/>
<dbReference type="PRINTS" id="PR00129">
    <property type="entry name" value="CUTINASE"/>
</dbReference>